<feature type="transmembrane region" description="Helical" evidence="1">
    <location>
        <begin position="34"/>
        <end position="52"/>
    </location>
</feature>
<evidence type="ECO:0000313" key="2">
    <source>
        <dbReference type="EMBL" id="GLK78789.1"/>
    </source>
</evidence>
<evidence type="ECO:0000313" key="3">
    <source>
        <dbReference type="Proteomes" id="UP001143309"/>
    </source>
</evidence>
<reference evidence="2" key="2">
    <citation type="submission" date="2023-01" db="EMBL/GenBank/DDBJ databases">
        <authorList>
            <person name="Sun Q."/>
            <person name="Evtushenko L."/>
        </authorList>
    </citation>
    <scope>NUCLEOTIDE SEQUENCE</scope>
    <source>
        <strain evidence="2">VKM B-2748</strain>
    </source>
</reference>
<keyword evidence="1" id="KW-0472">Membrane</keyword>
<keyword evidence="3" id="KW-1185">Reference proteome</keyword>
<dbReference type="RefSeq" id="WP_271199294.1">
    <property type="nucleotide sequence ID" value="NZ_BSFL01000001.1"/>
</dbReference>
<name>A0A9W6N545_9HYPH</name>
<keyword evidence="1" id="KW-0812">Transmembrane</keyword>
<protein>
    <submittedName>
        <fullName evidence="2">Uncharacterized protein</fullName>
    </submittedName>
</protein>
<keyword evidence="1" id="KW-1133">Transmembrane helix</keyword>
<dbReference type="EMBL" id="BSFL01000001">
    <property type="protein sequence ID" value="GLK78789.1"/>
    <property type="molecule type" value="Genomic_DNA"/>
</dbReference>
<evidence type="ECO:0000256" key="1">
    <source>
        <dbReference type="SAM" id="Phobius"/>
    </source>
</evidence>
<reference evidence="2" key="1">
    <citation type="journal article" date="2014" name="Int. J. Syst. Evol. Microbiol.">
        <title>Complete genome sequence of Corynebacterium casei LMG S-19264T (=DSM 44701T), isolated from a smear-ripened cheese.</title>
        <authorList>
            <consortium name="US DOE Joint Genome Institute (JGI-PGF)"/>
            <person name="Walter F."/>
            <person name="Albersmeier A."/>
            <person name="Kalinowski J."/>
            <person name="Ruckert C."/>
        </authorList>
    </citation>
    <scope>NUCLEOTIDE SEQUENCE</scope>
    <source>
        <strain evidence="2">VKM B-2748</strain>
    </source>
</reference>
<accession>A0A9W6N545</accession>
<dbReference type="Proteomes" id="UP001143309">
    <property type="component" value="Unassembled WGS sequence"/>
</dbReference>
<gene>
    <name evidence="2" type="ORF">GCM10008174_05300</name>
</gene>
<sequence length="59" mass="6634">MIDVVDLVLQAANGTPPPITGAGRRRENVGWGDGLMPFLVVGVPVLAFLLWYEWTRRRR</sequence>
<dbReference type="AlphaFoldDB" id="A0A9W6N545"/>
<comment type="caution">
    <text evidence="2">The sequence shown here is derived from an EMBL/GenBank/DDBJ whole genome shotgun (WGS) entry which is preliminary data.</text>
</comment>
<organism evidence="2 3">
    <name type="scientific">Methylopila turkensis</name>
    <dbReference type="NCBI Taxonomy" id="1437816"/>
    <lineage>
        <taxon>Bacteria</taxon>
        <taxon>Pseudomonadati</taxon>
        <taxon>Pseudomonadota</taxon>
        <taxon>Alphaproteobacteria</taxon>
        <taxon>Hyphomicrobiales</taxon>
        <taxon>Methylopilaceae</taxon>
        <taxon>Methylopila</taxon>
    </lineage>
</organism>
<proteinExistence type="predicted"/>